<dbReference type="Gene3D" id="1.10.10.10">
    <property type="entry name" value="Winged helix-like DNA-binding domain superfamily/Winged helix DNA-binding domain"/>
    <property type="match status" value="1"/>
</dbReference>
<evidence type="ECO:0000256" key="1">
    <source>
        <dbReference type="ARBA" id="ARBA00022553"/>
    </source>
</evidence>
<dbReference type="EMBL" id="BAAARA010000024">
    <property type="protein sequence ID" value="GAA2363380.1"/>
    <property type="molecule type" value="Genomic_DNA"/>
</dbReference>
<keyword evidence="1 6" id="KW-0597">Phosphoprotein</keyword>
<dbReference type="InterPro" id="IPR016032">
    <property type="entry name" value="Sig_transdc_resp-reg_C-effctor"/>
</dbReference>
<sequence length="233" mass="25483">MPQDQNGWKGSLRVLLVEDDDRVAGAISSSLGRQGYVVERACTGAQALAAAPVDLVLLDLGLPDVEGIELCQRLRERDSVPMIMVTARGQDVDKVKGLRAGADDYLVKPFALAELLARVQAVLRRSATWRRRDESGSIILDDVVIDLAGRSVTVGDQPVNLTRKEFDILAMLASDPGVVFPRDRIMVHVWDAPTEGASRTLDVHVAMLRSKLGRPGLVETVRSVGYRLRPQHS</sequence>
<dbReference type="PROSITE" id="PS51755">
    <property type="entry name" value="OMPR_PHOB"/>
    <property type="match status" value="1"/>
</dbReference>
<keyword evidence="11" id="KW-1185">Reference proteome</keyword>
<evidence type="ECO:0000259" key="8">
    <source>
        <dbReference type="PROSITE" id="PS50110"/>
    </source>
</evidence>
<dbReference type="InterPro" id="IPR011006">
    <property type="entry name" value="CheY-like_superfamily"/>
</dbReference>
<dbReference type="PANTHER" id="PTHR48111">
    <property type="entry name" value="REGULATOR OF RPOS"/>
    <property type="match status" value="1"/>
</dbReference>
<feature type="modified residue" description="4-aspartylphosphate" evidence="6">
    <location>
        <position position="59"/>
    </location>
</feature>
<dbReference type="SMART" id="SM00862">
    <property type="entry name" value="Trans_reg_C"/>
    <property type="match status" value="1"/>
</dbReference>
<feature type="domain" description="Response regulatory" evidence="8">
    <location>
        <begin position="13"/>
        <end position="123"/>
    </location>
</feature>
<dbReference type="InterPro" id="IPR039420">
    <property type="entry name" value="WalR-like"/>
</dbReference>
<dbReference type="Gene3D" id="3.40.50.2300">
    <property type="match status" value="1"/>
</dbReference>
<protein>
    <recommendedName>
        <fullName evidence="5">Sensory transduction protein RegX3</fullName>
    </recommendedName>
</protein>
<dbReference type="InterPro" id="IPR036388">
    <property type="entry name" value="WH-like_DNA-bd_sf"/>
</dbReference>
<evidence type="ECO:0000256" key="3">
    <source>
        <dbReference type="ARBA" id="ARBA00023125"/>
    </source>
</evidence>
<keyword evidence="4" id="KW-0804">Transcription</keyword>
<evidence type="ECO:0000313" key="11">
    <source>
        <dbReference type="Proteomes" id="UP001501218"/>
    </source>
</evidence>
<dbReference type="InterPro" id="IPR001789">
    <property type="entry name" value="Sig_transdc_resp-reg_receiver"/>
</dbReference>
<organism evidence="10 11">
    <name type="scientific">Saccharopolyspora halophila</name>
    <dbReference type="NCBI Taxonomy" id="405551"/>
    <lineage>
        <taxon>Bacteria</taxon>
        <taxon>Bacillati</taxon>
        <taxon>Actinomycetota</taxon>
        <taxon>Actinomycetes</taxon>
        <taxon>Pseudonocardiales</taxon>
        <taxon>Pseudonocardiaceae</taxon>
        <taxon>Saccharopolyspora</taxon>
    </lineage>
</organism>
<gene>
    <name evidence="10" type="ORF">GCM10009854_48860</name>
</gene>
<evidence type="ECO:0000259" key="9">
    <source>
        <dbReference type="PROSITE" id="PS51755"/>
    </source>
</evidence>
<comment type="caution">
    <text evidence="10">The sequence shown here is derived from an EMBL/GenBank/DDBJ whole genome shotgun (WGS) entry which is preliminary data.</text>
</comment>
<evidence type="ECO:0000256" key="2">
    <source>
        <dbReference type="ARBA" id="ARBA00023015"/>
    </source>
</evidence>
<feature type="domain" description="OmpR/PhoB-type" evidence="9">
    <location>
        <begin position="135"/>
        <end position="230"/>
    </location>
</feature>
<dbReference type="Gene3D" id="6.10.250.690">
    <property type="match status" value="1"/>
</dbReference>
<evidence type="ECO:0000256" key="5">
    <source>
        <dbReference type="ARBA" id="ARBA00041201"/>
    </source>
</evidence>
<evidence type="ECO:0000313" key="10">
    <source>
        <dbReference type="EMBL" id="GAA2363380.1"/>
    </source>
</evidence>
<proteinExistence type="predicted"/>
<accession>A0ABP5TXL2</accession>
<dbReference type="SUPFAM" id="SSF46894">
    <property type="entry name" value="C-terminal effector domain of the bipartite response regulators"/>
    <property type="match status" value="1"/>
</dbReference>
<evidence type="ECO:0000256" key="7">
    <source>
        <dbReference type="PROSITE-ProRule" id="PRU01091"/>
    </source>
</evidence>
<dbReference type="PROSITE" id="PS50110">
    <property type="entry name" value="RESPONSE_REGULATORY"/>
    <property type="match status" value="1"/>
</dbReference>
<dbReference type="SMART" id="SM00448">
    <property type="entry name" value="REC"/>
    <property type="match status" value="1"/>
</dbReference>
<evidence type="ECO:0000256" key="4">
    <source>
        <dbReference type="ARBA" id="ARBA00023163"/>
    </source>
</evidence>
<keyword evidence="3 7" id="KW-0238">DNA-binding</keyword>
<dbReference type="PANTHER" id="PTHR48111:SF72">
    <property type="entry name" value="SENSORY TRANSDUCTION PROTEIN REGX3"/>
    <property type="match status" value="1"/>
</dbReference>
<dbReference type="SUPFAM" id="SSF52172">
    <property type="entry name" value="CheY-like"/>
    <property type="match status" value="1"/>
</dbReference>
<dbReference type="InterPro" id="IPR001867">
    <property type="entry name" value="OmpR/PhoB-type_DNA-bd"/>
</dbReference>
<reference evidence="11" key="1">
    <citation type="journal article" date="2019" name="Int. J. Syst. Evol. Microbiol.">
        <title>The Global Catalogue of Microorganisms (GCM) 10K type strain sequencing project: providing services to taxonomists for standard genome sequencing and annotation.</title>
        <authorList>
            <consortium name="The Broad Institute Genomics Platform"/>
            <consortium name="The Broad Institute Genome Sequencing Center for Infectious Disease"/>
            <person name="Wu L."/>
            <person name="Ma J."/>
        </authorList>
    </citation>
    <scope>NUCLEOTIDE SEQUENCE [LARGE SCALE GENOMIC DNA]</scope>
    <source>
        <strain evidence="11">JCM 16221</strain>
    </source>
</reference>
<name>A0ABP5TXL2_9PSEU</name>
<dbReference type="Pfam" id="PF00486">
    <property type="entry name" value="Trans_reg_C"/>
    <property type="match status" value="1"/>
</dbReference>
<dbReference type="CDD" id="cd00383">
    <property type="entry name" value="trans_reg_C"/>
    <property type="match status" value="1"/>
</dbReference>
<dbReference type="Proteomes" id="UP001501218">
    <property type="component" value="Unassembled WGS sequence"/>
</dbReference>
<feature type="DNA-binding region" description="OmpR/PhoB-type" evidence="7">
    <location>
        <begin position="135"/>
        <end position="230"/>
    </location>
</feature>
<keyword evidence="2" id="KW-0805">Transcription regulation</keyword>
<dbReference type="Pfam" id="PF00072">
    <property type="entry name" value="Response_reg"/>
    <property type="match status" value="1"/>
</dbReference>
<evidence type="ECO:0000256" key="6">
    <source>
        <dbReference type="PROSITE-ProRule" id="PRU00169"/>
    </source>
</evidence>